<dbReference type="PANTHER" id="PTHR11070:SF45">
    <property type="entry name" value="DNA 3'-5' HELICASE"/>
    <property type="match status" value="1"/>
</dbReference>
<keyword evidence="1 5" id="KW-0547">Nucleotide-binding</keyword>
<reference evidence="7 8" key="1">
    <citation type="submission" date="2020-03" db="EMBL/GenBank/DDBJ databases">
        <title>Two novel Motilibacter sp.</title>
        <authorList>
            <person name="Liu S."/>
        </authorList>
    </citation>
    <scope>NUCLEOTIDE SEQUENCE [LARGE SCALE GENOMIC DNA]</scope>
    <source>
        <strain evidence="7 8">E257</strain>
    </source>
</reference>
<proteinExistence type="predicted"/>
<evidence type="ECO:0000313" key="7">
    <source>
        <dbReference type="EMBL" id="NHC16451.1"/>
    </source>
</evidence>
<evidence type="ECO:0000313" key="8">
    <source>
        <dbReference type="Proteomes" id="UP000800981"/>
    </source>
</evidence>
<sequence length="703" mass="75223">MREDELAAEQAYVDRLYAQLDVDRAGAEEQAARAAAVPAQSGRELLERDAAVTAARTRRAALAAAEEGLCFGRIDTADGRRHYIGRVGLRDGRAEEPLLLDWRAPAARPFYVATPASPEGLVRRRSITTRGRRVTHVNDELLDVDRAAGTGDELVGEAALLAAVTSTRTGRMRDIVATMQREQDEAVRSEHSGALVVQGGPGTGKTAVALHRAAYLLYTRPELAHRGVLVVGPSPAFLAYVSDVLPGLGESNAVLATVASLFPGVSAVDEHPSVAEVKGRPAMADVVAAAVRGHEGAGHTVRIEHEGDELTLSARFLADAVAAARGTGVPHNEARRVFRRHVLAELARQSAQARRSRLEAVEAGLEAELAAIDRLVAADLARLPALPDVEEHATERPSRDELVQLTRELAAAPQVRAAIHRLWPVLTPQQLLEDLFADAGRLAAAAGSLRARDRELLARPPGSRWTAADVPLLDEAAELLGEDTQARQALADRNREREVAYARGVLQIAGSGPLDDDTVLLSPADAEQLAERHAEQDLRTLAERAAADRTWAYGHVVVDEAQELSPMAWRLLLRRCPTRSFTLVGDLAQAHAPGAPATWEEALTPHFGSRWREARLSVNYRTPRETMDVAVGVLAAAGHEALAPRSIRSSGNPPWRQEHPAERLPAAAAAWAAAGGRRAGGTCAVIVADELAEQVAAAVVATV</sequence>
<dbReference type="SUPFAM" id="SSF52540">
    <property type="entry name" value="P-loop containing nucleoside triphosphate hydrolases"/>
    <property type="match status" value="1"/>
</dbReference>
<dbReference type="InterPro" id="IPR000212">
    <property type="entry name" value="DNA_helicase_UvrD/REP"/>
</dbReference>
<organism evidence="7 8">
    <name type="scientific">Motilibacter deserti</name>
    <dbReference type="NCBI Taxonomy" id="2714956"/>
    <lineage>
        <taxon>Bacteria</taxon>
        <taxon>Bacillati</taxon>
        <taxon>Actinomycetota</taxon>
        <taxon>Actinomycetes</taxon>
        <taxon>Motilibacterales</taxon>
        <taxon>Motilibacteraceae</taxon>
        <taxon>Motilibacter</taxon>
    </lineage>
</organism>
<evidence type="ECO:0000259" key="6">
    <source>
        <dbReference type="PROSITE" id="PS51198"/>
    </source>
</evidence>
<evidence type="ECO:0000256" key="1">
    <source>
        <dbReference type="ARBA" id="ARBA00022741"/>
    </source>
</evidence>
<keyword evidence="2 5" id="KW-0378">Hydrolase</keyword>
<feature type="non-terminal residue" evidence="7">
    <location>
        <position position="703"/>
    </location>
</feature>
<dbReference type="RefSeq" id="WP_166284888.1">
    <property type="nucleotide sequence ID" value="NZ_JAANNP010000171.1"/>
</dbReference>
<dbReference type="Pfam" id="PF00580">
    <property type="entry name" value="UvrD-helicase"/>
    <property type="match status" value="1"/>
</dbReference>
<dbReference type="PROSITE" id="PS51198">
    <property type="entry name" value="UVRD_HELICASE_ATP_BIND"/>
    <property type="match status" value="1"/>
</dbReference>
<evidence type="ECO:0000256" key="5">
    <source>
        <dbReference type="PROSITE-ProRule" id="PRU00560"/>
    </source>
</evidence>
<gene>
    <name evidence="7" type="ORF">G9H71_21940</name>
</gene>
<keyword evidence="4 5" id="KW-0067">ATP-binding</keyword>
<dbReference type="Gene3D" id="3.40.50.300">
    <property type="entry name" value="P-loop containing nucleotide triphosphate hydrolases"/>
    <property type="match status" value="2"/>
</dbReference>
<dbReference type="InterPro" id="IPR014016">
    <property type="entry name" value="UvrD-like_ATP-bd"/>
</dbReference>
<evidence type="ECO:0000256" key="2">
    <source>
        <dbReference type="ARBA" id="ARBA00022801"/>
    </source>
</evidence>
<dbReference type="EMBL" id="JAANNP010000171">
    <property type="protein sequence ID" value="NHC16451.1"/>
    <property type="molecule type" value="Genomic_DNA"/>
</dbReference>
<name>A0ABX0GZK7_9ACTN</name>
<keyword evidence="8" id="KW-1185">Reference proteome</keyword>
<dbReference type="Proteomes" id="UP000800981">
    <property type="component" value="Unassembled WGS sequence"/>
</dbReference>
<comment type="caution">
    <text evidence="7">The sequence shown here is derived from an EMBL/GenBank/DDBJ whole genome shotgun (WGS) entry which is preliminary data.</text>
</comment>
<accession>A0ABX0GZK7</accession>
<keyword evidence="3 5" id="KW-0347">Helicase</keyword>
<dbReference type="PANTHER" id="PTHR11070">
    <property type="entry name" value="UVRD / RECB / PCRA DNA HELICASE FAMILY MEMBER"/>
    <property type="match status" value="1"/>
</dbReference>
<dbReference type="InterPro" id="IPR027417">
    <property type="entry name" value="P-loop_NTPase"/>
</dbReference>
<feature type="domain" description="UvrD-like helicase ATP-binding" evidence="6">
    <location>
        <begin position="178"/>
        <end position="623"/>
    </location>
</feature>
<evidence type="ECO:0000256" key="4">
    <source>
        <dbReference type="ARBA" id="ARBA00022840"/>
    </source>
</evidence>
<feature type="binding site" evidence="5">
    <location>
        <begin position="199"/>
        <end position="206"/>
    </location>
    <ligand>
        <name>ATP</name>
        <dbReference type="ChEBI" id="CHEBI:30616"/>
    </ligand>
</feature>
<evidence type="ECO:0000256" key="3">
    <source>
        <dbReference type="ARBA" id="ARBA00022806"/>
    </source>
</evidence>
<protein>
    <submittedName>
        <fullName evidence="7">AAA family ATPase</fullName>
    </submittedName>
</protein>